<proteinExistence type="predicted"/>
<sequence>MNDAAPWPLRPREVGPSDPDQELDGINWSAAAPSWRSMFTGLFLPLLALALLVVSIDLALGWSFGRWIDPSSSMSPLLLAAIMFLPALICAFCCCKFFLYLKDRMR</sequence>
<organism evidence="3 4">
    <name type="scientific">Bradyrhizobium algeriense</name>
    <dbReference type="NCBI Taxonomy" id="634784"/>
    <lineage>
        <taxon>Bacteria</taxon>
        <taxon>Pseudomonadati</taxon>
        <taxon>Pseudomonadota</taxon>
        <taxon>Alphaproteobacteria</taxon>
        <taxon>Hyphomicrobiales</taxon>
        <taxon>Nitrobacteraceae</taxon>
        <taxon>Bradyrhizobium</taxon>
    </lineage>
</organism>
<feature type="region of interest" description="Disordered" evidence="1">
    <location>
        <begin position="1"/>
        <end position="21"/>
    </location>
</feature>
<feature type="transmembrane region" description="Helical" evidence="2">
    <location>
        <begin position="42"/>
        <end position="65"/>
    </location>
</feature>
<dbReference type="RefSeq" id="WP_334483188.1">
    <property type="nucleotide sequence ID" value="NZ_JAZHRV010000001.1"/>
</dbReference>
<dbReference type="Proteomes" id="UP001364224">
    <property type="component" value="Unassembled WGS sequence"/>
</dbReference>
<keyword evidence="2" id="KW-0812">Transmembrane</keyword>
<gene>
    <name evidence="3" type="ORF">V1286_004772</name>
</gene>
<evidence type="ECO:0000256" key="2">
    <source>
        <dbReference type="SAM" id="Phobius"/>
    </source>
</evidence>
<protein>
    <recommendedName>
        <fullName evidence="5">Transmembrane protein</fullName>
    </recommendedName>
</protein>
<feature type="transmembrane region" description="Helical" evidence="2">
    <location>
        <begin position="77"/>
        <end position="101"/>
    </location>
</feature>
<keyword evidence="4" id="KW-1185">Reference proteome</keyword>
<evidence type="ECO:0008006" key="5">
    <source>
        <dbReference type="Google" id="ProtNLM"/>
    </source>
</evidence>
<keyword evidence="2" id="KW-0472">Membrane</keyword>
<evidence type="ECO:0000313" key="4">
    <source>
        <dbReference type="Proteomes" id="UP001364224"/>
    </source>
</evidence>
<evidence type="ECO:0000313" key="3">
    <source>
        <dbReference type="EMBL" id="MEH2557243.1"/>
    </source>
</evidence>
<name>A0ABU8BGZ8_9BRAD</name>
<comment type="caution">
    <text evidence="3">The sequence shown here is derived from an EMBL/GenBank/DDBJ whole genome shotgun (WGS) entry which is preliminary data.</text>
</comment>
<dbReference type="EMBL" id="JAZHRV010000001">
    <property type="protein sequence ID" value="MEH2557243.1"/>
    <property type="molecule type" value="Genomic_DNA"/>
</dbReference>
<accession>A0ABU8BGZ8</accession>
<keyword evidence="2" id="KW-1133">Transmembrane helix</keyword>
<reference evidence="3 4" key="1">
    <citation type="submission" date="2024-02" db="EMBL/GenBank/DDBJ databases">
        <title>Adaptive strategies in a cosmopolitan and abundant soil bacterium.</title>
        <authorList>
            <person name="Carini P."/>
        </authorList>
    </citation>
    <scope>NUCLEOTIDE SEQUENCE [LARGE SCALE GENOMIC DNA]</scope>
    <source>
        <strain evidence="3 4">AZCC 1608</strain>
    </source>
</reference>
<evidence type="ECO:0000256" key="1">
    <source>
        <dbReference type="SAM" id="MobiDB-lite"/>
    </source>
</evidence>